<reference evidence="3 4" key="2">
    <citation type="submission" date="2013-11" db="EMBL/GenBank/DDBJ databases">
        <title>The Genome Sequence of Phytophthora parasitica INRA-310.</title>
        <authorList>
            <consortium name="The Broad Institute Genomics Platform"/>
            <person name="Russ C."/>
            <person name="Tyler B."/>
            <person name="Panabieres F."/>
            <person name="Shan W."/>
            <person name="Tripathy S."/>
            <person name="Grunwald N."/>
            <person name="Machado M."/>
            <person name="Johnson C.S."/>
            <person name="Arredondo F."/>
            <person name="Hong C."/>
            <person name="Coffey M."/>
            <person name="Young S.K."/>
            <person name="Zeng Q."/>
            <person name="Gargeya S."/>
            <person name="Fitzgerald M."/>
            <person name="Abouelleil A."/>
            <person name="Alvarado L."/>
            <person name="Chapman S.B."/>
            <person name="Gainer-Dewar J."/>
            <person name="Goldberg J."/>
            <person name="Griggs A."/>
            <person name="Gujja S."/>
            <person name="Hansen M."/>
            <person name="Howarth C."/>
            <person name="Imamovic A."/>
            <person name="Ireland A."/>
            <person name="Larimer J."/>
            <person name="McCowan C."/>
            <person name="Murphy C."/>
            <person name="Pearson M."/>
            <person name="Poon T.W."/>
            <person name="Priest M."/>
            <person name="Roberts A."/>
            <person name="Saif S."/>
            <person name="Shea T."/>
            <person name="Sykes S."/>
            <person name="Wortman J."/>
            <person name="Nusbaum C."/>
            <person name="Birren B."/>
        </authorList>
    </citation>
    <scope>NUCLEOTIDE SEQUENCE [LARGE SCALE GENOMIC DNA]</scope>
    <source>
        <strain evidence="3 4">INRA-310</strain>
    </source>
</reference>
<keyword evidence="1" id="KW-0863">Zinc-finger</keyword>
<dbReference type="InterPro" id="IPR007527">
    <property type="entry name" value="Znf_SWIM"/>
</dbReference>
<organism evidence="3 4">
    <name type="scientific">Phytophthora nicotianae (strain INRA-310)</name>
    <name type="common">Phytophthora parasitica</name>
    <dbReference type="NCBI Taxonomy" id="761204"/>
    <lineage>
        <taxon>Eukaryota</taxon>
        <taxon>Sar</taxon>
        <taxon>Stramenopiles</taxon>
        <taxon>Oomycota</taxon>
        <taxon>Peronosporomycetes</taxon>
        <taxon>Peronosporales</taxon>
        <taxon>Peronosporaceae</taxon>
        <taxon>Phytophthora</taxon>
    </lineage>
</organism>
<dbReference type="AlphaFoldDB" id="W2QB14"/>
<name>W2QB14_PHYN3</name>
<feature type="domain" description="SWIM-type" evidence="2">
    <location>
        <begin position="88"/>
        <end position="120"/>
    </location>
</feature>
<dbReference type="EMBL" id="KI669582">
    <property type="protein sequence ID" value="ETN10332.1"/>
    <property type="molecule type" value="Genomic_DNA"/>
</dbReference>
<dbReference type="PANTHER" id="PTHR31569">
    <property type="entry name" value="SWIM-TYPE DOMAIN-CONTAINING PROTEIN"/>
    <property type="match status" value="1"/>
</dbReference>
<keyword evidence="1" id="KW-0479">Metal-binding</keyword>
<dbReference type="GO" id="GO:0008270">
    <property type="term" value="F:zinc ion binding"/>
    <property type="evidence" value="ECO:0007669"/>
    <property type="project" value="UniProtKB-KW"/>
</dbReference>
<dbReference type="GeneID" id="20180103"/>
<gene>
    <name evidence="3" type="ORF">PPTG_10480</name>
</gene>
<sequence length="150" mass="17054">MDVCIDHILFLQQSAEDQYTAKVKRVGFRYNQNYDEGMGMLAKLATHHAYNLVEEQYLVSGEETYDTTTVENTPAFFTLASAKSGGQYAVNLTEHTCSCAFNQTMLLSCRHILYLRLNANMRSIIPYEAIPGRWLLADEDEEDVVSIENI</sequence>
<dbReference type="PANTHER" id="PTHR31569:SF4">
    <property type="entry name" value="SWIM-TYPE DOMAIN-CONTAINING PROTEIN"/>
    <property type="match status" value="1"/>
</dbReference>
<evidence type="ECO:0000259" key="2">
    <source>
        <dbReference type="PROSITE" id="PS50966"/>
    </source>
</evidence>
<reference evidence="4" key="1">
    <citation type="submission" date="2011-12" db="EMBL/GenBank/DDBJ databases">
        <authorList>
            <consortium name="The Broad Institute Genome Sequencing Platform"/>
            <person name="Russ C."/>
            <person name="Tyler B."/>
            <person name="Panabieres F."/>
            <person name="Shan W."/>
            <person name="Tripathy S."/>
            <person name="Grunwald N."/>
            <person name="Machado M."/>
            <person name="Young S.K."/>
            <person name="Zeng Q."/>
            <person name="Gargeya S."/>
            <person name="Fitzgerald M."/>
            <person name="Haas B."/>
            <person name="Abouelleil A."/>
            <person name="Alvarado L."/>
            <person name="Arachchi H.M."/>
            <person name="Berlin A."/>
            <person name="Chapman S.B."/>
            <person name="Gearin G."/>
            <person name="Goldberg J."/>
            <person name="Griggs A."/>
            <person name="Gujja S."/>
            <person name="Hansen M."/>
            <person name="Heiman D."/>
            <person name="Howarth C."/>
            <person name="Larimer J."/>
            <person name="Lui A."/>
            <person name="MacDonald P.J.P."/>
            <person name="McCowen C."/>
            <person name="Montmayeur A."/>
            <person name="Murphy C."/>
            <person name="Neiman D."/>
            <person name="Pearson M."/>
            <person name="Priest M."/>
            <person name="Roberts A."/>
            <person name="Saif S."/>
            <person name="Shea T."/>
            <person name="Sisk P."/>
            <person name="Stolte C."/>
            <person name="Sykes S."/>
            <person name="Wortman J."/>
            <person name="Nusbaum C."/>
            <person name="Birren B."/>
        </authorList>
    </citation>
    <scope>NUCLEOTIDE SEQUENCE [LARGE SCALE GENOMIC DNA]</scope>
    <source>
        <strain evidence="4">INRA-310</strain>
    </source>
</reference>
<dbReference type="RefSeq" id="XP_008904093.1">
    <property type="nucleotide sequence ID" value="XM_008905845.1"/>
</dbReference>
<keyword evidence="1" id="KW-0862">Zinc</keyword>
<proteinExistence type="predicted"/>
<accession>W2QB14</accession>
<evidence type="ECO:0000313" key="3">
    <source>
        <dbReference type="EMBL" id="ETN10332.1"/>
    </source>
</evidence>
<evidence type="ECO:0000313" key="4">
    <source>
        <dbReference type="Proteomes" id="UP000018817"/>
    </source>
</evidence>
<dbReference type="PROSITE" id="PS50966">
    <property type="entry name" value="ZF_SWIM"/>
    <property type="match status" value="1"/>
</dbReference>
<dbReference type="InterPro" id="IPR052579">
    <property type="entry name" value="Zinc_finger_SWIM"/>
</dbReference>
<dbReference type="VEuPathDB" id="FungiDB:PPTG_10480"/>
<evidence type="ECO:0000256" key="1">
    <source>
        <dbReference type="PROSITE-ProRule" id="PRU00325"/>
    </source>
</evidence>
<protein>
    <recommendedName>
        <fullName evidence="2">SWIM-type domain-containing protein</fullName>
    </recommendedName>
</protein>
<dbReference type="Proteomes" id="UP000018817">
    <property type="component" value="Unassembled WGS sequence"/>
</dbReference>